<sequence length="126" mass="13196">MLGVIHARLDDMAKSEQAYELSDSPPAIPSLNGKTSQPGIHWHHTHPSGALPKDPTMKRKLLTASVFLFGLVLGGASASASSPSKDAPVPSITPEMAACIAACESNGQSPEACWACCVRNICEVVE</sequence>
<proteinExistence type="predicted"/>
<organism evidence="2 3">
    <name type="scientific">Corallococcus exercitus</name>
    <dbReference type="NCBI Taxonomy" id="2316736"/>
    <lineage>
        <taxon>Bacteria</taxon>
        <taxon>Pseudomonadati</taxon>
        <taxon>Myxococcota</taxon>
        <taxon>Myxococcia</taxon>
        <taxon>Myxococcales</taxon>
        <taxon>Cystobacterineae</taxon>
        <taxon>Myxococcaceae</taxon>
        <taxon>Corallococcus</taxon>
    </lineage>
</organism>
<evidence type="ECO:0000313" key="2">
    <source>
        <dbReference type="EMBL" id="NOK12973.1"/>
    </source>
</evidence>
<name>A0A7Y4JXH0_9BACT</name>
<accession>A0A7Y4JXH0</accession>
<dbReference type="AlphaFoldDB" id="A0A7Y4JXH0"/>
<evidence type="ECO:0000313" key="3">
    <source>
        <dbReference type="Proteomes" id="UP000528460"/>
    </source>
</evidence>
<dbReference type="EMBL" id="JABFJW010000279">
    <property type="protein sequence ID" value="NOK12973.1"/>
    <property type="molecule type" value="Genomic_DNA"/>
</dbReference>
<protein>
    <submittedName>
        <fullName evidence="2">Uncharacterized protein</fullName>
    </submittedName>
</protein>
<comment type="caution">
    <text evidence="2">The sequence shown here is derived from an EMBL/GenBank/DDBJ whole genome shotgun (WGS) entry which is preliminary data.</text>
</comment>
<dbReference type="RefSeq" id="WP_171420142.1">
    <property type="nucleotide sequence ID" value="NZ_JABFJW010000279.1"/>
</dbReference>
<feature type="region of interest" description="Disordered" evidence="1">
    <location>
        <begin position="16"/>
        <end position="55"/>
    </location>
</feature>
<dbReference type="Proteomes" id="UP000528460">
    <property type="component" value="Unassembled WGS sequence"/>
</dbReference>
<reference evidence="2 3" key="1">
    <citation type="submission" date="2020-05" db="EMBL/GenBank/DDBJ databases">
        <authorList>
            <person name="Whitworth D."/>
        </authorList>
    </citation>
    <scope>NUCLEOTIDE SEQUENCE [LARGE SCALE GENOMIC DNA]</scope>
    <source>
        <strain evidence="2 3">CA046A</strain>
    </source>
</reference>
<evidence type="ECO:0000256" key="1">
    <source>
        <dbReference type="SAM" id="MobiDB-lite"/>
    </source>
</evidence>
<gene>
    <name evidence="2" type="ORF">HNS30_28410</name>
</gene>